<gene>
    <name evidence="3" type="ORF">BDY17DRAFT_302415</name>
</gene>
<dbReference type="SUPFAM" id="SSF46609">
    <property type="entry name" value="Fe,Mn superoxide dismutase (SOD), N-terminal domain"/>
    <property type="match status" value="1"/>
</dbReference>
<proteinExistence type="predicted"/>
<dbReference type="GO" id="GO:0046872">
    <property type="term" value="F:metal ion binding"/>
    <property type="evidence" value="ECO:0007669"/>
    <property type="project" value="InterPro"/>
</dbReference>
<dbReference type="RefSeq" id="XP_033587372.1">
    <property type="nucleotide sequence ID" value="XM_033734409.1"/>
</dbReference>
<dbReference type="PANTHER" id="PTHR43595">
    <property type="entry name" value="37S RIBOSOMAL PROTEIN S26, MITOCHONDRIAL"/>
    <property type="match status" value="1"/>
</dbReference>
<dbReference type="SUPFAM" id="SSF54719">
    <property type="entry name" value="Fe,Mn superoxide dismutase (SOD), C-terminal domain"/>
    <property type="match status" value="1"/>
</dbReference>
<dbReference type="Proteomes" id="UP000799767">
    <property type="component" value="Unassembled WGS sequence"/>
</dbReference>
<dbReference type="GO" id="GO:0005737">
    <property type="term" value="C:cytoplasm"/>
    <property type="evidence" value="ECO:0007669"/>
    <property type="project" value="TreeGrafter"/>
</dbReference>
<dbReference type="Gene3D" id="3.55.40.20">
    <property type="entry name" value="Iron/manganese superoxide dismutase, C-terminal domain"/>
    <property type="match status" value="1"/>
</dbReference>
<accession>A0A6A6PLD6</accession>
<evidence type="ECO:0000256" key="1">
    <source>
        <dbReference type="ARBA" id="ARBA00037226"/>
    </source>
</evidence>
<keyword evidence="4" id="KW-1185">Reference proteome</keyword>
<evidence type="ECO:0000313" key="4">
    <source>
        <dbReference type="Proteomes" id="UP000799767"/>
    </source>
</evidence>
<dbReference type="EMBL" id="MU001639">
    <property type="protein sequence ID" value="KAF2480802.1"/>
    <property type="molecule type" value="Genomic_DNA"/>
</dbReference>
<dbReference type="InterPro" id="IPR036314">
    <property type="entry name" value="SOD_C_sf"/>
</dbReference>
<sequence>MATRRLVRPLVSAASTSWLCPACARTPPIQQHLLRPQQAQKRAAHSVPPLAGLEKSFEENGVPGLFSNEGFKQAWLDYQGMITDKLNSLTAGEATYNETAYSLLLRFARDPMNASLFNHASMAYNNHFFFKTLSTAPVHIEDQKVAAVKASLEQTFGSIDTLRTAMLDAASGMFGPGFVWLVWMRSSGSGSFAQRDDQGWRVLTTYNAGTPFPTAAYRLQGLDVNTANAKSFEDYYNAEPANDAGAFGRHTAGGKAEAKIPPGGTQLAPVLCVNTWEHVWLHDFGIKGKRQYLARWWDAIDWYAVQTNMPPEVLRPGFMRR</sequence>
<evidence type="ECO:0000313" key="3">
    <source>
        <dbReference type="EMBL" id="KAF2480802.1"/>
    </source>
</evidence>
<dbReference type="PANTHER" id="PTHR43595:SF2">
    <property type="entry name" value="SMALL RIBOSOMAL SUBUNIT PROTEIN MS42"/>
    <property type="match status" value="1"/>
</dbReference>
<dbReference type="InterPro" id="IPR019832">
    <property type="entry name" value="Mn/Fe_SOD_C"/>
</dbReference>
<name>A0A6A6PLD6_9PEZI</name>
<dbReference type="OrthoDB" id="275227at2759"/>
<organism evidence="3 4">
    <name type="scientific">Neohortaea acidophila</name>
    <dbReference type="NCBI Taxonomy" id="245834"/>
    <lineage>
        <taxon>Eukaryota</taxon>
        <taxon>Fungi</taxon>
        <taxon>Dikarya</taxon>
        <taxon>Ascomycota</taxon>
        <taxon>Pezizomycotina</taxon>
        <taxon>Dothideomycetes</taxon>
        <taxon>Dothideomycetidae</taxon>
        <taxon>Mycosphaerellales</taxon>
        <taxon>Teratosphaeriaceae</taxon>
        <taxon>Neohortaea</taxon>
    </lineage>
</organism>
<comment type="function">
    <text evidence="1">Component of the mitochondrial ribosome (mitoribosome), a dedicated translation machinery responsible for the synthesis of mitochondrial genome-encoded proteins, including at least some of the essential transmembrane subunits of the mitochondrial respiratory chain. The mitoribosomes are attached to the mitochondrial inner membrane and translation products are cotranslationally integrated into the membrane.</text>
</comment>
<reference evidence="3" key="1">
    <citation type="journal article" date="2020" name="Stud. Mycol.">
        <title>101 Dothideomycetes genomes: a test case for predicting lifestyles and emergence of pathogens.</title>
        <authorList>
            <person name="Haridas S."/>
            <person name="Albert R."/>
            <person name="Binder M."/>
            <person name="Bloem J."/>
            <person name="Labutti K."/>
            <person name="Salamov A."/>
            <person name="Andreopoulos B."/>
            <person name="Baker S."/>
            <person name="Barry K."/>
            <person name="Bills G."/>
            <person name="Bluhm B."/>
            <person name="Cannon C."/>
            <person name="Castanera R."/>
            <person name="Culley D."/>
            <person name="Daum C."/>
            <person name="Ezra D."/>
            <person name="Gonzalez J."/>
            <person name="Henrissat B."/>
            <person name="Kuo A."/>
            <person name="Liang C."/>
            <person name="Lipzen A."/>
            <person name="Lutzoni F."/>
            <person name="Magnuson J."/>
            <person name="Mondo S."/>
            <person name="Nolan M."/>
            <person name="Ohm R."/>
            <person name="Pangilinan J."/>
            <person name="Park H.-J."/>
            <person name="Ramirez L."/>
            <person name="Alfaro M."/>
            <person name="Sun H."/>
            <person name="Tritt A."/>
            <person name="Yoshinaga Y."/>
            <person name="Zwiers L.-H."/>
            <person name="Turgeon B."/>
            <person name="Goodwin S."/>
            <person name="Spatafora J."/>
            <person name="Crous P."/>
            <person name="Grigoriev I."/>
        </authorList>
    </citation>
    <scope>NUCLEOTIDE SEQUENCE</scope>
    <source>
        <strain evidence="3">CBS 113389</strain>
    </source>
</reference>
<dbReference type="InterPro" id="IPR036324">
    <property type="entry name" value="Mn/Fe_SOD_N_sf"/>
</dbReference>
<feature type="domain" description="Manganese/iron superoxide dismutase C-terminal" evidence="2">
    <location>
        <begin position="266"/>
        <end position="307"/>
    </location>
</feature>
<dbReference type="AlphaFoldDB" id="A0A6A6PLD6"/>
<evidence type="ECO:0000259" key="2">
    <source>
        <dbReference type="Pfam" id="PF02777"/>
    </source>
</evidence>
<dbReference type="Pfam" id="PF02777">
    <property type="entry name" value="Sod_Fe_C"/>
    <property type="match status" value="2"/>
</dbReference>
<feature type="domain" description="Manganese/iron superoxide dismutase C-terminal" evidence="2">
    <location>
        <begin position="147"/>
        <end position="198"/>
    </location>
</feature>
<dbReference type="GO" id="GO:0004784">
    <property type="term" value="F:superoxide dismutase activity"/>
    <property type="evidence" value="ECO:0007669"/>
    <property type="project" value="InterPro"/>
</dbReference>
<dbReference type="GeneID" id="54475411"/>
<protein>
    <submittedName>
        <fullName evidence="3">Manganese/iron superoxide dismutase</fullName>
    </submittedName>
</protein>